<dbReference type="Gene3D" id="3.50.50.60">
    <property type="entry name" value="FAD/NAD(P)-binding domain"/>
    <property type="match status" value="1"/>
</dbReference>
<accession>A0A845MFJ1</accession>
<evidence type="ECO:0000256" key="1">
    <source>
        <dbReference type="ARBA" id="ARBA00023002"/>
    </source>
</evidence>
<dbReference type="InterPro" id="IPR050982">
    <property type="entry name" value="Auxin_biosynth/cation_transpt"/>
</dbReference>
<organism evidence="3 4">
    <name type="scientific">Sneathiella chungangensis</name>
    <dbReference type="NCBI Taxonomy" id="1418234"/>
    <lineage>
        <taxon>Bacteria</taxon>
        <taxon>Pseudomonadati</taxon>
        <taxon>Pseudomonadota</taxon>
        <taxon>Alphaproteobacteria</taxon>
        <taxon>Sneathiellales</taxon>
        <taxon>Sneathiellaceae</taxon>
        <taxon>Sneathiella</taxon>
    </lineage>
</organism>
<protein>
    <submittedName>
        <fullName evidence="3">SidA/IucD/PvdA family monooxygenase</fullName>
    </submittedName>
</protein>
<dbReference type="PANTHER" id="PTHR43539:SF91">
    <property type="entry name" value="FAD-DEPENDENT URATE HYDROXYLASE"/>
    <property type="match status" value="1"/>
</dbReference>
<comment type="caution">
    <text evidence="3">The sequence shown here is derived from an EMBL/GenBank/DDBJ whole genome shotgun (WGS) entry which is preliminary data.</text>
</comment>
<name>A0A845MFJ1_9PROT</name>
<keyword evidence="4" id="KW-1185">Reference proteome</keyword>
<dbReference type="GO" id="GO:0004497">
    <property type="term" value="F:monooxygenase activity"/>
    <property type="evidence" value="ECO:0007669"/>
    <property type="project" value="UniProtKB-KW"/>
</dbReference>
<dbReference type="GO" id="GO:0050660">
    <property type="term" value="F:flavin adenine dinucleotide binding"/>
    <property type="evidence" value="ECO:0007669"/>
    <property type="project" value="TreeGrafter"/>
</dbReference>
<proteinExistence type="predicted"/>
<sequence length="478" mass="53749">MDPEFNGLEALEDRIRQELGFLNYPPTNWVKPVAGPDGEPALDVAIIGGGMCGMAVAFGLKREGIRKFRIFDAADKGFEGPWMTTARMKTLRSPKHLTGPHMGLPNLTFQAWYRAQWGDEGWQALGYIPREVWMDYLRWYRHILSIRTENNVRLQKITPQDGLLRLHLTGPEGGFEVMSRRLVLATGRAAFGGTRLPGVFRDVPTKFIAHTEDEIDFAALKGKRLLVVGGAASAVDSAAAALEAGAKEVHLLMRAREIPRLNKFKNTVYPGYFRGFSSLDDETRWRFLHHGLSSRVAAPRLSMLRLKEFDNFHIHTGVEVTSARERDNRICLGTRDRTFDGDFVILGTGYAIDVREQPELAPFSEDILLWQDCFTPPAEIANAELGRFPYLGPGFELLEKNKGKASFLNRIHLFNAATTLSHAAVSSDIPGVNIGAERLVNTLAVQFFTEGKDQHLQDFYDYDEPELLGDEWRDEELS</sequence>
<dbReference type="EMBL" id="WTVA01000002">
    <property type="protein sequence ID" value="MZR22066.1"/>
    <property type="molecule type" value="Genomic_DNA"/>
</dbReference>
<dbReference type="OrthoDB" id="8671611at2"/>
<keyword evidence="1" id="KW-0560">Oxidoreductase</keyword>
<dbReference type="Pfam" id="PF07992">
    <property type="entry name" value="Pyr_redox_2"/>
    <property type="match status" value="1"/>
</dbReference>
<dbReference type="RefSeq" id="WP_161338484.1">
    <property type="nucleotide sequence ID" value="NZ_JBHSDG010000006.1"/>
</dbReference>
<dbReference type="AlphaFoldDB" id="A0A845MFJ1"/>
<keyword evidence="3" id="KW-0503">Monooxygenase</keyword>
<gene>
    <name evidence="3" type="ORF">GQF03_06950</name>
</gene>
<evidence type="ECO:0000313" key="4">
    <source>
        <dbReference type="Proteomes" id="UP000445696"/>
    </source>
</evidence>
<dbReference type="PRINTS" id="PR00411">
    <property type="entry name" value="PNDRDTASEI"/>
</dbReference>
<dbReference type="PANTHER" id="PTHR43539">
    <property type="entry name" value="FLAVIN-BINDING MONOOXYGENASE-LIKE PROTEIN (AFU_ORTHOLOGUE AFUA_4G09220)"/>
    <property type="match status" value="1"/>
</dbReference>
<evidence type="ECO:0000259" key="2">
    <source>
        <dbReference type="Pfam" id="PF07992"/>
    </source>
</evidence>
<reference evidence="3 4" key="1">
    <citation type="journal article" date="2014" name="Int. J. Syst. Evol. Microbiol.">
        <title>Sneathiella chungangensis sp. nov., isolated from a marine sand, and emended description of the genus Sneathiella.</title>
        <authorList>
            <person name="Siamphan C."/>
            <person name="Kim H."/>
            <person name="Lee J.S."/>
            <person name="Kim W."/>
        </authorList>
    </citation>
    <scope>NUCLEOTIDE SEQUENCE [LARGE SCALE GENOMIC DNA]</scope>
    <source>
        <strain evidence="3 4">KCTC 32476</strain>
    </source>
</reference>
<evidence type="ECO:0000313" key="3">
    <source>
        <dbReference type="EMBL" id="MZR22066.1"/>
    </source>
</evidence>
<dbReference type="InterPro" id="IPR036188">
    <property type="entry name" value="FAD/NAD-bd_sf"/>
</dbReference>
<feature type="domain" description="FAD/NAD(P)-binding" evidence="2">
    <location>
        <begin position="43"/>
        <end position="258"/>
    </location>
</feature>
<dbReference type="Proteomes" id="UP000445696">
    <property type="component" value="Unassembled WGS sequence"/>
</dbReference>
<dbReference type="SUPFAM" id="SSF51905">
    <property type="entry name" value="FAD/NAD(P)-binding domain"/>
    <property type="match status" value="1"/>
</dbReference>
<dbReference type="InterPro" id="IPR023753">
    <property type="entry name" value="FAD/NAD-binding_dom"/>
</dbReference>